<gene>
    <name evidence="1" type="ORF">AVDCRST_MAG01-01-5007</name>
</gene>
<protein>
    <submittedName>
        <fullName evidence="1">Uncharacterized protein</fullName>
    </submittedName>
</protein>
<proteinExistence type="predicted"/>
<name>A0A6J4QWQ4_9ACTN</name>
<accession>A0A6J4QWQ4</accession>
<dbReference type="EMBL" id="CADCUW010000656">
    <property type="protein sequence ID" value="CAA9454545.1"/>
    <property type="molecule type" value="Genomic_DNA"/>
</dbReference>
<evidence type="ECO:0000313" key="1">
    <source>
        <dbReference type="EMBL" id="CAA9454545.1"/>
    </source>
</evidence>
<dbReference type="AlphaFoldDB" id="A0A6J4QWQ4"/>
<organism evidence="1">
    <name type="scientific">uncultured Rubrobacteraceae bacterium</name>
    <dbReference type="NCBI Taxonomy" id="349277"/>
    <lineage>
        <taxon>Bacteria</taxon>
        <taxon>Bacillati</taxon>
        <taxon>Actinomycetota</taxon>
        <taxon>Rubrobacteria</taxon>
        <taxon>Rubrobacterales</taxon>
        <taxon>Rubrobacteraceae</taxon>
        <taxon>environmental samples</taxon>
    </lineage>
</organism>
<reference evidence="1" key="1">
    <citation type="submission" date="2020-02" db="EMBL/GenBank/DDBJ databases">
        <authorList>
            <person name="Meier V. D."/>
        </authorList>
    </citation>
    <scope>NUCLEOTIDE SEQUENCE</scope>
    <source>
        <strain evidence="1">AVDCRST_MAG01</strain>
    </source>
</reference>
<sequence length="179" mass="18931">MAEGEVRDAALRLLGAIHDLSGGKLYEPVPVVVPGDPSGGAARKAGVDPDSTEDEVALRYLVDQGYVRAAGDPVSGGGRDYELTVAGLDKARQMRGLGEPEPLERTGLSDGTQKMLVTALGIVGSQILARPLTKFIGEQVPERRGVKDDVLEAVLKGIARIVALSLASIIVRQLALRRR</sequence>